<gene>
    <name evidence="15" type="ORF">PEVE_00007055</name>
</gene>
<reference evidence="15 16" key="1">
    <citation type="submission" date="2022-05" db="EMBL/GenBank/DDBJ databases">
        <authorList>
            <consortium name="Genoscope - CEA"/>
            <person name="William W."/>
        </authorList>
    </citation>
    <scope>NUCLEOTIDE SEQUENCE [LARGE SCALE GENOMIC DNA]</scope>
</reference>
<comment type="subcellular location">
    <subcellularLocation>
        <location evidence="1">Mitochondrion inner membrane</location>
        <topology evidence="1">Peripheral membrane protein</topology>
        <orientation evidence="1">Intermembrane side</orientation>
    </subcellularLocation>
    <subcellularLocation>
        <location evidence="10">Mitochondrion outer membrane</location>
        <topology evidence="10">Peripheral membrane protein</topology>
        <orientation evidence="10">Intermembrane side</orientation>
    </subcellularLocation>
</comment>
<evidence type="ECO:0000256" key="5">
    <source>
        <dbReference type="ARBA" id="ARBA00022792"/>
    </source>
</evidence>
<evidence type="ECO:0000256" key="4">
    <source>
        <dbReference type="ARBA" id="ARBA00022787"/>
    </source>
</evidence>
<dbReference type="CDD" id="cd07989">
    <property type="entry name" value="LPLAT_AGPAT-like"/>
    <property type="match status" value="1"/>
</dbReference>
<evidence type="ECO:0000256" key="10">
    <source>
        <dbReference type="ARBA" id="ARBA00024323"/>
    </source>
</evidence>
<evidence type="ECO:0000256" key="12">
    <source>
        <dbReference type="ARBA" id="ARBA00049543"/>
    </source>
</evidence>
<evidence type="ECO:0000313" key="16">
    <source>
        <dbReference type="Proteomes" id="UP001159427"/>
    </source>
</evidence>
<name>A0ABN8QT23_9CNID</name>
<keyword evidence="16" id="KW-1185">Reference proteome</keyword>
<comment type="catalytic activity">
    <reaction evidence="11">
        <text>1'-[1,2-diacyl-sn-glycero-3-phospho],3'-[1-acyl-sn-glycero-3-phospho]-glycerol + a 1,2-diacyl-sn-glycero-3-phosphocholine = a cardiolipin + a 1-acyl-sn-glycero-3-phosphocholine</text>
        <dbReference type="Rhea" id="RHEA:33731"/>
        <dbReference type="ChEBI" id="CHEBI:57643"/>
        <dbReference type="ChEBI" id="CHEBI:58168"/>
        <dbReference type="ChEBI" id="CHEBI:62237"/>
        <dbReference type="ChEBI" id="CHEBI:64743"/>
    </reaction>
    <physiologicalReaction direction="left-to-right" evidence="11">
        <dbReference type="Rhea" id="RHEA:33732"/>
    </physiologicalReaction>
    <physiologicalReaction direction="right-to-left" evidence="11">
        <dbReference type="Rhea" id="RHEA:33733"/>
    </physiologicalReaction>
</comment>
<organism evidence="15 16">
    <name type="scientific">Porites evermanni</name>
    <dbReference type="NCBI Taxonomy" id="104178"/>
    <lineage>
        <taxon>Eukaryota</taxon>
        <taxon>Metazoa</taxon>
        <taxon>Cnidaria</taxon>
        <taxon>Anthozoa</taxon>
        <taxon>Hexacorallia</taxon>
        <taxon>Scleractinia</taxon>
        <taxon>Fungiina</taxon>
        <taxon>Poritidae</taxon>
        <taxon>Porites</taxon>
    </lineage>
</organism>
<dbReference type="SMART" id="SM00563">
    <property type="entry name" value="PlsC"/>
    <property type="match status" value="1"/>
</dbReference>
<keyword evidence="8" id="KW-0472">Membrane</keyword>
<dbReference type="InterPro" id="IPR000872">
    <property type="entry name" value="Tafazzin"/>
</dbReference>
<proteinExistence type="inferred from homology"/>
<keyword evidence="6" id="KW-0443">Lipid metabolism</keyword>
<evidence type="ECO:0000256" key="13">
    <source>
        <dbReference type="RuleBase" id="RU365062"/>
    </source>
</evidence>
<evidence type="ECO:0000256" key="1">
    <source>
        <dbReference type="ARBA" id="ARBA00004137"/>
    </source>
</evidence>
<evidence type="ECO:0000256" key="6">
    <source>
        <dbReference type="ARBA" id="ARBA00023098"/>
    </source>
</evidence>
<dbReference type="PANTHER" id="PTHR12497">
    <property type="entry name" value="TAZ PROTEIN TAFAZZIN"/>
    <property type="match status" value="1"/>
</dbReference>
<evidence type="ECO:0000256" key="11">
    <source>
        <dbReference type="ARBA" id="ARBA00047906"/>
    </source>
</evidence>
<protein>
    <recommendedName>
        <fullName evidence="13">Tafazzin family protein</fullName>
    </recommendedName>
</protein>
<keyword evidence="9" id="KW-0012">Acyltransferase</keyword>
<sequence length="237" mass="27166">MEPMEWPLKSSALGKVSWRFQSAFILGLVGLSSKIFLEWFNSVRKYNYDILEKNAEERPDGVPLVTVCNHTSCLDDPCLWEYGITEHNHYGNFLVKEVTKQKKGQVVKMYSMGFVQHGMYCSADGITFAAYRAPLINCKHDRLMKIRTVLNTHKKVRWTLGAHELLFATPFRCAFFSRAKAIPVVRGDGVHQKGMEVALERLNQGEWIHIFPEGAINMNDAIKRLKWGKLILVYALT</sequence>
<dbReference type="InterPro" id="IPR002123">
    <property type="entry name" value="Plipid/glycerol_acylTrfase"/>
</dbReference>
<evidence type="ECO:0000313" key="15">
    <source>
        <dbReference type="EMBL" id="CAH3169949.1"/>
    </source>
</evidence>
<keyword evidence="4" id="KW-1000">Mitochondrion outer membrane</keyword>
<keyword evidence="5" id="KW-0999">Mitochondrion inner membrane</keyword>
<comment type="catalytic activity">
    <reaction evidence="12">
        <text>1,2-di-(9Z-octadecenoyl)-sn-glycero-3-phosphocholine + 1-hexadecanoyl-sn-glycero-3-phosphocholine = 1-hexadecanoyl-2-(9Z-octadecenoyl)-sn-glycero-3-phosphocholine + 1-(9Z-octadecenoyl)-sn-glycero-3-phosphocholine</text>
        <dbReference type="Rhea" id="RHEA:43816"/>
        <dbReference type="ChEBI" id="CHEBI:28610"/>
        <dbReference type="ChEBI" id="CHEBI:72998"/>
        <dbReference type="ChEBI" id="CHEBI:73001"/>
        <dbReference type="ChEBI" id="CHEBI:74669"/>
    </reaction>
    <physiologicalReaction direction="left-to-right" evidence="12">
        <dbReference type="Rhea" id="RHEA:43817"/>
    </physiologicalReaction>
    <physiologicalReaction direction="right-to-left" evidence="12">
        <dbReference type="Rhea" id="RHEA:43818"/>
    </physiologicalReaction>
</comment>
<keyword evidence="7" id="KW-0496">Mitochondrion</keyword>
<dbReference type="Proteomes" id="UP001159427">
    <property type="component" value="Unassembled WGS sequence"/>
</dbReference>
<evidence type="ECO:0000259" key="14">
    <source>
        <dbReference type="SMART" id="SM00563"/>
    </source>
</evidence>
<comment type="caution">
    <text evidence="15">The sequence shown here is derived from an EMBL/GenBank/DDBJ whole genome shotgun (WGS) entry which is preliminary data.</text>
</comment>
<keyword evidence="3" id="KW-0808">Transferase</keyword>
<accession>A0ABN8QT23</accession>
<evidence type="ECO:0000256" key="8">
    <source>
        <dbReference type="ARBA" id="ARBA00023136"/>
    </source>
</evidence>
<feature type="domain" description="Phospholipid/glycerol acyltransferase" evidence="14">
    <location>
        <begin position="64"/>
        <end position="235"/>
    </location>
</feature>
<dbReference type="Pfam" id="PF01553">
    <property type="entry name" value="Acyltransferase"/>
    <property type="match status" value="1"/>
</dbReference>
<dbReference type="PANTHER" id="PTHR12497:SF0">
    <property type="entry name" value="TAFAZZIN"/>
    <property type="match status" value="1"/>
</dbReference>
<dbReference type="SUPFAM" id="SSF69593">
    <property type="entry name" value="Glycerol-3-phosphate (1)-acyltransferase"/>
    <property type="match status" value="1"/>
</dbReference>
<evidence type="ECO:0000256" key="7">
    <source>
        <dbReference type="ARBA" id="ARBA00023128"/>
    </source>
</evidence>
<dbReference type="EMBL" id="CALNXI010001468">
    <property type="protein sequence ID" value="CAH3169949.1"/>
    <property type="molecule type" value="Genomic_DNA"/>
</dbReference>
<comment type="similarity">
    <text evidence="2 13">Belongs to the taffazin family.</text>
</comment>
<evidence type="ECO:0000256" key="2">
    <source>
        <dbReference type="ARBA" id="ARBA00010524"/>
    </source>
</evidence>
<evidence type="ECO:0000256" key="3">
    <source>
        <dbReference type="ARBA" id="ARBA00022679"/>
    </source>
</evidence>
<evidence type="ECO:0000256" key="9">
    <source>
        <dbReference type="ARBA" id="ARBA00023315"/>
    </source>
</evidence>